<reference evidence="2 3" key="1">
    <citation type="journal article" date="2018" name="Sci. Rep.">
        <title>Genome sequence of the cauliflower mushroom Sparassis crispa (Hanabiratake) and its association with beneficial usage.</title>
        <authorList>
            <person name="Kiyama R."/>
            <person name="Furutani Y."/>
            <person name="Kawaguchi K."/>
            <person name="Nakanishi T."/>
        </authorList>
    </citation>
    <scope>NUCLEOTIDE SEQUENCE [LARGE SCALE GENOMIC DNA]</scope>
</reference>
<protein>
    <submittedName>
        <fullName evidence="2">Uncharacterized protein</fullName>
    </submittedName>
</protein>
<dbReference type="GeneID" id="38775824"/>
<dbReference type="Proteomes" id="UP000287166">
    <property type="component" value="Unassembled WGS sequence"/>
</dbReference>
<keyword evidence="3" id="KW-1185">Reference proteome</keyword>
<feature type="region of interest" description="Disordered" evidence="1">
    <location>
        <begin position="227"/>
        <end position="268"/>
    </location>
</feature>
<gene>
    <name evidence="2" type="ORF">SCP_0201040</name>
</gene>
<dbReference type="AlphaFoldDB" id="A0A401G9S6"/>
<comment type="caution">
    <text evidence="2">The sequence shown here is derived from an EMBL/GenBank/DDBJ whole genome shotgun (WGS) entry which is preliminary data.</text>
</comment>
<sequence length="268" mass="29091">MVVDSDDEDDELKDNKKEVRTKTVHFDASAIPSRSTIDEVEELAKCMHALKVDDAAYSGCYTHLVCLAPATASAWTPLSMHQQASMPSAGAPPPCRTWNYTTPSTGHVHSTRCCFFCGQPGCTIGNCPTKWAYVQAGWIIIVGHTHMFTDHSPIPWNERGLKFSVDERFGGPLPSMMTPAAPASAAPKPPSSTPVRDVPPHQAQFTSCLLVCEPIAESNAVIANVEGPVKELREPLVAATKSDKDKKNPPENDGRKTRATDHSNRPCT</sequence>
<organism evidence="2 3">
    <name type="scientific">Sparassis crispa</name>
    <dbReference type="NCBI Taxonomy" id="139825"/>
    <lineage>
        <taxon>Eukaryota</taxon>
        <taxon>Fungi</taxon>
        <taxon>Dikarya</taxon>
        <taxon>Basidiomycota</taxon>
        <taxon>Agaricomycotina</taxon>
        <taxon>Agaricomycetes</taxon>
        <taxon>Polyporales</taxon>
        <taxon>Sparassidaceae</taxon>
        <taxon>Sparassis</taxon>
    </lineage>
</organism>
<feature type="region of interest" description="Disordered" evidence="1">
    <location>
        <begin position="173"/>
        <end position="199"/>
    </location>
</feature>
<name>A0A401G9S6_9APHY</name>
<dbReference type="InParanoid" id="A0A401G9S6"/>
<accession>A0A401G9S6</accession>
<dbReference type="OrthoDB" id="2690433at2759"/>
<proteinExistence type="predicted"/>
<feature type="compositionally biased region" description="Low complexity" evidence="1">
    <location>
        <begin position="174"/>
        <end position="186"/>
    </location>
</feature>
<evidence type="ECO:0000256" key="1">
    <source>
        <dbReference type="SAM" id="MobiDB-lite"/>
    </source>
</evidence>
<dbReference type="RefSeq" id="XP_027609820.1">
    <property type="nucleotide sequence ID" value="XM_027754019.1"/>
</dbReference>
<feature type="compositionally biased region" description="Basic and acidic residues" evidence="1">
    <location>
        <begin position="241"/>
        <end position="268"/>
    </location>
</feature>
<dbReference type="EMBL" id="BFAD01000002">
    <property type="protein sequence ID" value="GBE78907.1"/>
    <property type="molecule type" value="Genomic_DNA"/>
</dbReference>
<evidence type="ECO:0000313" key="2">
    <source>
        <dbReference type="EMBL" id="GBE78907.1"/>
    </source>
</evidence>
<evidence type="ECO:0000313" key="3">
    <source>
        <dbReference type="Proteomes" id="UP000287166"/>
    </source>
</evidence>